<dbReference type="PANTHER" id="PTHR13271">
    <property type="entry name" value="UNCHARACTERIZED PUTATIVE METHYLTRANSFERASE"/>
    <property type="match status" value="1"/>
</dbReference>
<dbReference type="GO" id="GO:0016279">
    <property type="term" value="F:protein-lysine N-methyltransferase activity"/>
    <property type="evidence" value="ECO:0007669"/>
    <property type="project" value="TreeGrafter"/>
</dbReference>
<dbReference type="Gene3D" id="3.90.1410.10">
    <property type="entry name" value="set domain protein methyltransferase, domain 1"/>
    <property type="match status" value="1"/>
</dbReference>
<evidence type="ECO:0000313" key="6">
    <source>
        <dbReference type="Proteomes" id="UP000747399"/>
    </source>
</evidence>
<accession>A0A8J4BJ55</accession>
<keyword evidence="2" id="KW-0808">Transferase</keyword>
<keyword evidence="1" id="KW-0489">Methyltransferase</keyword>
<gene>
    <name evidence="5" type="ORF">Vafri_17382</name>
</gene>
<comment type="caution">
    <text evidence="5">The sequence shown here is derived from an EMBL/GenBank/DDBJ whole genome shotgun (WGS) entry which is preliminary data.</text>
</comment>
<dbReference type="AlphaFoldDB" id="A0A8J4BJ55"/>
<dbReference type="Gene3D" id="3.90.1420.10">
    <property type="entry name" value="Rubisco LSMT, substrate-binding domain"/>
    <property type="match status" value="1"/>
</dbReference>
<dbReference type="Proteomes" id="UP000747399">
    <property type="component" value="Unassembled WGS sequence"/>
</dbReference>
<sequence>MSALRVHGPMLGGAMHAGYRARSRSGRRVSGITRSTAVHTASELVDWLKENGAKIDAVEVKTLDIPSAGRPLDVVVAGRPLAAGEVALSIPEHLCVTLDRIFESEFVAELLTTDKLSELACLALYLMYEKKLKKKSFWYPYIKELDKQQARGPQAVESPLLWSDRELDSLLQGSPLLPAVRQRQSGIRKEYEALDTVWFMAGSLFNKYPFDLPTETFSFELFQQAFAAVQASIVHLQGVPIAKRFALVPLGPPLMAYSSTSKNMITYDEENRAVRLVVSGPVEAGRPVAAWCGPQPNNRLLLNYGIVDEHNPFDKLQFTFTLPTSDPLFTAKRAVLTDAGLATQQNFDVSASRPLPPLLLPYMMVALAATPEQVASVSFAENAAPGHDRELEEAALAALMSYVQRRTAAYAHPLWRDLEIINDPSSSPRQKVAARLTKIEKSILAAAAEALAVRGAPTDAAALEAAQARLRAAGLRMGSLFDGQGHCG</sequence>
<dbReference type="SUPFAM" id="SSF81822">
    <property type="entry name" value="RuBisCo LSMT C-terminal, substrate-binding domain"/>
    <property type="match status" value="1"/>
</dbReference>
<reference evidence="5" key="1">
    <citation type="journal article" date="2021" name="Proc. Natl. Acad. Sci. U.S.A.">
        <title>Three genomes in the algal genus Volvox reveal the fate of a haploid sex-determining region after a transition to homothallism.</title>
        <authorList>
            <person name="Yamamoto K."/>
            <person name="Hamaji T."/>
            <person name="Kawai-Toyooka H."/>
            <person name="Matsuzaki R."/>
            <person name="Takahashi F."/>
            <person name="Nishimura Y."/>
            <person name="Kawachi M."/>
            <person name="Noguchi H."/>
            <person name="Minakuchi Y."/>
            <person name="Umen J.G."/>
            <person name="Toyoda A."/>
            <person name="Nozaki H."/>
        </authorList>
    </citation>
    <scope>NUCLEOTIDE SEQUENCE</scope>
    <source>
        <strain evidence="5">NIES-3780</strain>
    </source>
</reference>
<evidence type="ECO:0000256" key="1">
    <source>
        <dbReference type="ARBA" id="ARBA00022603"/>
    </source>
</evidence>
<dbReference type="EMBL" id="BNCO01000056">
    <property type="protein sequence ID" value="GIL63282.1"/>
    <property type="molecule type" value="Genomic_DNA"/>
</dbReference>
<protein>
    <recommendedName>
        <fullName evidence="4">Rubisco LSMT substrate-binding domain-containing protein</fullName>
    </recommendedName>
</protein>
<dbReference type="SUPFAM" id="SSF82199">
    <property type="entry name" value="SET domain"/>
    <property type="match status" value="1"/>
</dbReference>
<dbReference type="Pfam" id="PF09273">
    <property type="entry name" value="Rubis-subs-bind"/>
    <property type="match status" value="1"/>
</dbReference>
<proteinExistence type="predicted"/>
<dbReference type="InterPro" id="IPR046341">
    <property type="entry name" value="SET_dom_sf"/>
</dbReference>
<name>A0A8J4BJ55_9CHLO</name>
<dbReference type="InterPro" id="IPR050600">
    <property type="entry name" value="SETD3_SETD6_MTase"/>
</dbReference>
<keyword evidence="3" id="KW-0949">S-adenosyl-L-methionine</keyword>
<dbReference type="GO" id="GO:0032259">
    <property type="term" value="P:methylation"/>
    <property type="evidence" value="ECO:0007669"/>
    <property type="project" value="UniProtKB-KW"/>
</dbReference>
<feature type="domain" description="Rubisco LSMT substrate-binding" evidence="4">
    <location>
        <begin position="323"/>
        <end position="444"/>
    </location>
</feature>
<dbReference type="InterPro" id="IPR036464">
    <property type="entry name" value="Rubisco_LSMT_subst-bd_sf"/>
</dbReference>
<evidence type="ECO:0000256" key="2">
    <source>
        <dbReference type="ARBA" id="ARBA00022679"/>
    </source>
</evidence>
<evidence type="ECO:0000313" key="5">
    <source>
        <dbReference type="EMBL" id="GIL63282.1"/>
    </source>
</evidence>
<keyword evidence="6" id="KW-1185">Reference proteome</keyword>
<dbReference type="PANTHER" id="PTHR13271:SF9">
    <property type="entry name" value="RUBISCO METHYLTRANSFERASE FAMILY PROTEIN"/>
    <property type="match status" value="1"/>
</dbReference>
<dbReference type="InterPro" id="IPR015353">
    <property type="entry name" value="Rubisco_LSMT_subst-bd"/>
</dbReference>
<evidence type="ECO:0000256" key="3">
    <source>
        <dbReference type="ARBA" id="ARBA00022691"/>
    </source>
</evidence>
<evidence type="ECO:0000259" key="4">
    <source>
        <dbReference type="Pfam" id="PF09273"/>
    </source>
</evidence>
<organism evidence="5 6">
    <name type="scientific">Volvox africanus</name>
    <dbReference type="NCBI Taxonomy" id="51714"/>
    <lineage>
        <taxon>Eukaryota</taxon>
        <taxon>Viridiplantae</taxon>
        <taxon>Chlorophyta</taxon>
        <taxon>core chlorophytes</taxon>
        <taxon>Chlorophyceae</taxon>
        <taxon>CS clade</taxon>
        <taxon>Chlamydomonadales</taxon>
        <taxon>Volvocaceae</taxon>
        <taxon>Volvox</taxon>
    </lineage>
</organism>